<keyword evidence="2" id="KW-1185">Reference proteome</keyword>
<sequence length="271" mass="31936">MTIISKNIPQQYQGFALTPLLWNNEAIYNLKQLDIATEFTSSVSINIPQNLMLGKRVERFTSHLLQQNKDIDILQENIQINHNKITVGELDCLLMHNDTPTHIEVVYKFYLYDDSVGNTELDHLIGPNRKDSLVEKLVKLQQKQLPLLFRPETKPVLDKLGYLATSFKQRVYFKAQVFLPINQPNIRFKKLNNDCIIGFYARIEELNDYHSAKFYIPKKVDWLIIPHQHINWINFETFNAEVESHLSKQKSPMCWMKKTNGELLKFFVVWW</sequence>
<comment type="caution">
    <text evidence="1">The sequence shown here is derived from an EMBL/GenBank/DDBJ whole genome shotgun (WGS) entry which is preliminary data.</text>
</comment>
<dbReference type="RefSeq" id="WP_377712612.1">
    <property type="nucleotide sequence ID" value="NZ_JBHTJM010000002.1"/>
</dbReference>
<dbReference type="Pfam" id="PF08907">
    <property type="entry name" value="DUF1853"/>
    <property type="match status" value="1"/>
</dbReference>
<gene>
    <name evidence="1" type="ORF">ACFQ1O_01570</name>
</gene>
<evidence type="ECO:0000313" key="2">
    <source>
        <dbReference type="Proteomes" id="UP001596997"/>
    </source>
</evidence>
<organism evidence="1 2">
    <name type="scientific">Pseudofulvibacter geojedonensis</name>
    <dbReference type="NCBI Taxonomy" id="1123758"/>
    <lineage>
        <taxon>Bacteria</taxon>
        <taxon>Pseudomonadati</taxon>
        <taxon>Bacteroidota</taxon>
        <taxon>Flavobacteriia</taxon>
        <taxon>Flavobacteriales</taxon>
        <taxon>Flavobacteriaceae</taxon>
        <taxon>Pseudofulvibacter</taxon>
    </lineage>
</organism>
<protein>
    <submittedName>
        <fullName evidence="1">DUF1853 family protein</fullName>
    </submittedName>
</protein>
<dbReference type="InterPro" id="IPR015003">
    <property type="entry name" value="DUF1853"/>
</dbReference>
<reference evidence="2" key="1">
    <citation type="journal article" date="2019" name="Int. J. Syst. Evol. Microbiol.">
        <title>The Global Catalogue of Microorganisms (GCM) 10K type strain sequencing project: providing services to taxonomists for standard genome sequencing and annotation.</title>
        <authorList>
            <consortium name="The Broad Institute Genomics Platform"/>
            <consortium name="The Broad Institute Genome Sequencing Center for Infectious Disease"/>
            <person name="Wu L."/>
            <person name="Ma J."/>
        </authorList>
    </citation>
    <scope>NUCLEOTIDE SEQUENCE [LARGE SCALE GENOMIC DNA]</scope>
    <source>
        <strain evidence="2">CCUG 62114</strain>
    </source>
</reference>
<name>A0ABW3HYS5_9FLAO</name>
<accession>A0ABW3HYS5</accession>
<evidence type="ECO:0000313" key="1">
    <source>
        <dbReference type="EMBL" id="MFD0962688.1"/>
    </source>
</evidence>
<proteinExistence type="predicted"/>
<dbReference type="EMBL" id="JBHTJM010000002">
    <property type="protein sequence ID" value="MFD0962688.1"/>
    <property type="molecule type" value="Genomic_DNA"/>
</dbReference>
<dbReference type="Proteomes" id="UP001596997">
    <property type="component" value="Unassembled WGS sequence"/>
</dbReference>